<dbReference type="InterPro" id="IPR033985">
    <property type="entry name" value="SusD-like_N"/>
</dbReference>
<comment type="caution">
    <text evidence="8">The sequence shown here is derived from an EMBL/GenBank/DDBJ whole genome shotgun (WGS) entry which is preliminary data.</text>
</comment>
<dbReference type="AlphaFoldDB" id="A0A4R0P2G7"/>
<gene>
    <name evidence="8" type="ORF">EZ449_12705</name>
</gene>
<evidence type="ECO:0000259" key="7">
    <source>
        <dbReference type="Pfam" id="PF14322"/>
    </source>
</evidence>
<accession>A0A4R0P2G7</accession>
<dbReference type="InterPro" id="IPR011990">
    <property type="entry name" value="TPR-like_helical_dom_sf"/>
</dbReference>
<evidence type="ECO:0000256" key="3">
    <source>
        <dbReference type="ARBA" id="ARBA00022729"/>
    </source>
</evidence>
<protein>
    <submittedName>
        <fullName evidence="8">RagB/SusD family nutrient uptake outer membrane protein</fullName>
    </submittedName>
</protein>
<evidence type="ECO:0000259" key="6">
    <source>
        <dbReference type="Pfam" id="PF07980"/>
    </source>
</evidence>
<dbReference type="RefSeq" id="WP_131559315.1">
    <property type="nucleotide sequence ID" value="NZ_SJSN01000009.1"/>
</dbReference>
<name>A0A4R0P2G7_9SPHI</name>
<keyword evidence="4" id="KW-0472">Membrane</keyword>
<comment type="similarity">
    <text evidence="2">Belongs to the SusD family.</text>
</comment>
<feature type="domain" description="RagB/SusD" evidence="6">
    <location>
        <begin position="331"/>
        <end position="486"/>
    </location>
</feature>
<dbReference type="EMBL" id="SJSN01000009">
    <property type="protein sequence ID" value="TCD08263.1"/>
    <property type="molecule type" value="Genomic_DNA"/>
</dbReference>
<feature type="domain" description="SusD-like N-terminal" evidence="7">
    <location>
        <begin position="52"/>
        <end position="237"/>
    </location>
</feature>
<reference evidence="8 9" key="1">
    <citation type="submission" date="2019-02" db="EMBL/GenBank/DDBJ databases">
        <title>Pedobacter sp. RP-3-11 sp. nov., isolated from Arctic soil.</title>
        <authorList>
            <person name="Dahal R.H."/>
        </authorList>
    </citation>
    <scope>NUCLEOTIDE SEQUENCE [LARGE SCALE GENOMIC DNA]</scope>
    <source>
        <strain evidence="8 9">RP-3-11</strain>
    </source>
</reference>
<dbReference type="InterPro" id="IPR012944">
    <property type="entry name" value="SusD_RagB_dom"/>
</dbReference>
<keyword evidence="9" id="KW-1185">Reference proteome</keyword>
<comment type="subcellular location">
    <subcellularLocation>
        <location evidence="1">Cell outer membrane</location>
    </subcellularLocation>
</comment>
<dbReference type="Pfam" id="PF14322">
    <property type="entry name" value="SusD-like_3"/>
    <property type="match status" value="1"/>
</dbReference>
<sequence length="486" mass="54267">MKRYLKYTALICLSISALSCKKGFLEESSQDLVRPTTTAALNQLMTGEAYPLNSVITEFSDLLTDDIQSEYNANATVVTALNKYAPAFTWQKNMIDRLLENSATSSNIWYNYYARIKGCNVVLDYIDQVDGTESEKQNLRGQASSLRSFYYLMLVNYFGKPYYGASVNPKTDLGVPLILTADVTDNPVGRSTVQEVYSQIENDLLTAIPLLDATGAGNHVYKFNGTSARFLLSRVYLYMGNWDACIRYADATLQKKSTLKLMNEITTVTYGISSAVSSPEVIWGYGFNAELSVMPFGGGQSVAKAAYFISDDLGNTYPSTDLRLKYSFTSNIYLTTTINSYKGRSAKYVAGNTNGKAFRTAEVYLNRAEAYIQRAIAGDALALGKALADINLLRLNRITTAAYIPIAINNPQDLYAFCKAERRRELCLEDSRWFDLRRWGMPELKHNIQLSAGTPQIETLQQNDNRYTLSIPTEALSRNPNLIQNP</sequence>
<dbReference type="GO" id="GO:0009279">
    <property type="term" value="C:cell outer membrane"/>
    <property type="evidence" value="ECO:0007669"/>
    <property type="project" value="UniProtKB-SubCell"/>
</dbReference>
<dbReference type="Gene3D" id="1.25.40.390">
    <property type="match status" value="1"/>
</dbReference>
<evidence type="ECO:0000313" key="8">
    <source>
        <dbReference type="EMBL" id="TCD08263.1"/>
    </source>
</evidence>
<dbReference type="CDD" id="cd08977">
    <property type="entry name" value="SusD"/>
    <property type="match status" value="1"/>
</dbReference>
<keyword evidence="5" id="KW-0998">Cell outer membrane</keyword>
<proteinExistence type="inferred from homology"/>
<evidence type="ECO:0000256" key="1">
    <source>
        <dbReference type="ARBA" id="ARBA00004442"/>
    </source>
</evidence>
<dbReference type="Pfam" id="PF07980">
    <property type="entry name" value="SusD_RagB"/>
    <property type="match status" value="1"/>
</dbReference>
<dbReference type="PROSITE" id="PS51257">
    <property type="entry name" value="PROKAR_LIPOPROTEIN"/>
    <property type="match status" value="1"/>
</dbReference>
<dbReference type="Proteomes" id="UP000291485">
    <property type="component" value="Unassembled WGS sequence"/>
</dbReference>
<dbReference type="OrthoDB" id="1094477at2"/>
<evidence type="ECO:0000256" key="5">
    <source>
        <dbReference type="ARBA" id="ARBA00023237"/>
    </source>
</evidence>
<evidence type="ECO:0000256" key="2">
    <source>
        <dbReference type="ARBA" id="ARBA00006275"/>
    </source>
</evidence>
<keyword evidence="3" id="KW-0732">Signal</keyword>
<dbReference type="SUPFAM" id="SSF48452">
    <property type="entry name" value="TPR-like"/>
    <property type="match status" value="1"/>
</dbReference>
<evidence type="ECO:0000256" key="4">
    <source>
        <dbReference type="ARBA" id="ARBA00023136"/>
    </source>
</evidence>
<organism evidence="8 9">
    <name type="scientific">Pedobacter frigidisoli</name>
    <dbReference type="NCBI Taxonomy" id="2530455"/>
    <lineage>
        <taxon>Bacteria</taxon>
        <taxon>Pseudomonadati</taxon>
        <taxon>Bacteroidota</taxon>
        <taxon>Sphingobacteriia</taxon>
        <taxon>Sphingobacteriales</taxon>
        <taxon>Sphingobacteriaceae</taxon>
        <taxon>Pedobacter</taxon>
    </lineage>
</organism>
<evidence type="ECO:0000313" key="9">
    <source>
        <dbReference type="Proteomes" id="UP000291485"/>
    </source>
</evidence>